<organism evidence="2 3">
    <name type="scientific">Ophiobolus disseminans</name>
    <dbReference type="NCBI Taxonomy" id="1469910"/>
    <lineage>
        <taxon>Eukaryota</taxon>
        <taxon>Fungi</taxon>
        <taxon>Dikarya</taxon>
        <taxon>Ascomycota</taxon>
        <taxon>Pezizomycotina</taxon>
        <taxon>Dothideomycetes</taxon>
        <taxon>Pleosporomycetidae</taxon>
        <taxon>Pleosporales</taxon>
        <taxon>Pleosporineae</taxon>
        <taxon>Phaeosphaeriaceae</taxon>
        <taxon>Ophiobolus</taxon>
    </lineage>
</organism>
<keyword evidence="1" id="KW-0732">Signal</keyword>
<dbReference type="AlphaFoldDB" id="A0A6A7AKZ9"/>
<gene>
    <name evidence="2" type="ORF">CC86DRAFT_461966</name>
</gene>
<feature type="chain" id="PRO_5025650592" evidence="1">
    <location>
        <begin position="17"/>
        <end position="182"/>
    </location>
</feature>
<protein>
    <submittedName>
        <fullName evidence="2">Uncharacterized protein</fullName>
    </submittedName>
</protein>
<evidence type="ECO:0000313" key="2">
    <source>
        <dbReference type="EMBL" id="KAF2833664.1"/>
    </source>
</evidence>
<dbReference type="Proteomes" id="UP000799424">
    <property type="component" value="Unassembled WGS sequence"/>
</dbReference>
<name>A0A6A7AKZ9_9PLEO</name>
<sequence length="182" mass="19634">MHYSAVVLGFAAAVTAIDLRLYDGNCGGGFYGWTNVQPNVCYAYDRDAHSSAEWRAIPFDWSLNVGAYRQRGCDVLVSSRDVYNQNTVCLTASGRVLTGARYHFKGKKRADDSCDAPGASIETQKKCTEQAGPPTRVGLADGVVYNTAGLETGLVETLIDLAFNGTTAAEVPEVYHNLVVVE</sequence>
<accession>A0A6A7AKZ9</accession>
<reference evidence="2" key="1">
    <citation type="journal article" date="2020" name="Stud. Mycol.">
        <title>101 Dothideomycetes genomes: a test case for predicting lifestyles and emergence of pathogens.</title>
        <authorList>
            <person name="Haridas S."/>
            <person name="Albert R."/>
            <person name="Binder M."/>
            <person name="Bloem J."/>
            <person name="Labutti K."/>
            <person name="Salamov A."/>
            <person name="Andreopoulos B."/>
            <person name="Baker S."/>
            <person name="Barry K."/>
            <person name="Bills G."/>
            <person name="Bluhm B."/>
            <person name="Cannon C."/>
            <person name="Castanera R."/>
            <person name="Culley D."/>
            <person name="Daum C."/>
            <person name="Ezra D."/>
            <person name="Gonzalez J."/>
            <person name="Henrissat B."/>
            <person name="Kuo A."/>
            <person name="Liang C."/>
            <person name="Lipzen A."/>
            <person name="Lutzoni F."/>
            <person name="Magnuson J."/>
            <person name="Mondo S."/>
            <person name="Nolan M."/>
            <person name="Ohm R."/>
            <person name="Pangilinan J."/>
            <person name="Park H.-J."/>
            <person name="Ramirez L."/>
            <person name="Alfaro M."/>
            <person name="Sun H."/>
            <person name="Tritt A."/>
            <person name="Yoshinaga Y."/>
            <person name="Zwiers L.-H."/>
            <person name="Turgeon B."/>
            <person name="Goodwin S."/>
            <person name="Spatafora J."/>
            <person name="Crous P."/>
            <person name="Grigoriev I."/>
        </authorList>
    </citation>
    <scope>NUCLEOTIDE SEQUENCE</scope>
    <source>
        <strain evidence="2">CBS 113818</strain>
    </source>
</reference>
<feature type="signal peptide" evidence="1">
    <location>
        <begin position="1"/>
        <end position="16"/>
    </location>
</feature>
<keyword evidence="3" id="KW-1185">Reference proteome</keyword>
<proteinExistence type="predicted"/>
<dbReference type="OrthoDB" id="5383526at2759"/>
<evidence type="ECO:0000313" key="3">
    <source>
        <dbReference type="Proteomes" id="UP000799424"/>
    </source>
</evidence>
<dbReference type="EMBL" id="MU006216">
    <property type="protein sequence ID" value="KAF2833664.1"/>
    <property type="molecule type" value="Genomic_DNA"/>
</dbReference>
<evidence type="ECO:0000256" key="1">
    <source>
        <dbReference type="SAM" id="SignalP"/>
    </source>
</evidence>